<evidence type="ECO:0000256" key="4">
    <source>
        <dbReference type="ARBA" id="ARBA00019709"/>
    </source>
</evidence>
<proteinExistence type="inferred from homology"/>
<dbReference type="InterPro" id="IPR029071">
    <property type="entry name" value="Ubiquitin-like_domsf"/>
</dbReference>
<evidence type="ECO:0000259" key="10">
    <source>
        <dbReference type="PROSITE" id="PS50199"/>
    </source>
</evidence>
<dbReference type="PROSITE" id="PS01358">
    <property type="entry name" value="ZF_RANBP2_1"/>
    <property type="match status" value="1"/>
</dbReference>
<dbReference type="GO" id="GO:0043130">
    <property type="term" value="F:ubiquitin binding"/>
    <property type="evidence" value="ECO:0007669"/>
    <property type="project" value="TreeGrafter"/>
</dbReference>
<evidence type="ECO:0000313" key="12">
    <source>
        <dbReference type="EMBL" id="KAJ3170071.1"/>
    </source>
</evidence>
<dbReference type="SUPFAM" id="SSF90209">
    <property type="entry name" value="Ran binding protein zinc finger-like"/>
    <property type="match status" value="1"/>
</dbReference>
<comment type="function">
    <text evidence="8">Involved in the import of nuclear-targeted proteins into the nucleus and the export of poly(A) RNA out of the nucleus. Has a role in the endoplasmic reticulum-associated degradation (ERAD) pathway.</text>
</comment>
<keyword evidence="7" id="KW-0862">Zinc</keyword>
<dbReference type="GO" id="GO:0048471">
    <property type="term" value="C:perinuclear region of cytoplasm"/>
    <property type="evidence" value="ECO:0007669"/>
    <property type="project" value="UniProtKB-SubCell"/>
</dbReference>
<name>A0AAD5TEP0_9FUNG</name>
<reference evidence="12" key="1">
    <citation type="submission" date="2020-05" db="EMBL/GenBank/DDBJ databases">
        <title>Phylogenomic resolution of chytrid fungi.</title>
        <authorList>
            <person name="Stajich J.E."/>
            <person name="Amses K."/>
            <person name="Simmons R."/>
            <person name="Seto K."/>
            <person name="Myers J."/>
            <person name="Bonds A."/>
            <person name="Quandt C.A."/>
            <person name="Barry K."/>
            <person name="Liu P."/>
            <person name="Grigoriev I."/>
            <person name="Longcore J.E."/>
            <person name="James T.Y."/>
        </authorList>
    </citation>
    <scope>NUCLEOTIDE SEQUENCE</scope>
    <source>
        <strain evidence="12">JEL0379</strain>
    </source>
</reference>
<dbReference type="PANTHER" id="PTHR12710">
    <property type="entry name" value="NUCLEAR PROTEIN LOCALIZATION 4"/>
    <property type="match status" value="1"/>
</dbReference>
<sequence>MIIRLRSAEGQARVDVDPSEDITMLRNKIAAVLKVDVSTLVLSADDSGTRIIDVPAGQPVGGQGLRHGDILYVAFRRADEPAQAISASALPLVKQDAVDDYLEKQEGTVKRNRDRTFCKHGPSGMCEYCLPLQPWDSKYLEENKIKHMSFHAYLRQLRDKNKTAPITSAQYLPPLDELELKVKVPCPGRGHESWPAGICTKCQPGAVTLQSQNFRMVDHIEFETAGMIENFLKYWRSTGFQRFGYLYGRYEPYPEIPLGVKAVVSAICEPPQEGAYDGLQLIEPNPEAQDVEQAAQRLGLVQVGMIYTDLTDDGSGTGKVVCKRHVDSYFLSSAECILAAENQLKNPVPSKWCETGRFGSRFVTCVMVGTAEGGIDISSFQVSNTAMAMVRDDIIEASVEPTLMRVKQLTTTHYVPEVFYKYKNEYGIMVQDAARPTFPVEYLLITVTHGFPQVPSPTFTSSSAFPIENRPGIDLQDLGALQRHISSAKLTESLSEFHAILYIYGLGIVDQIGKDLVAQIATTHDEALAKELLQSVSWQNLVMIMKESAGTHSSPAVGGANHANKDNAAAGSRVPGAPWPCKYCTYVNAAGAGSCDMCGLPNE</sequence>
<dbReference type="InterPro" id="IPR024682">
    <property type="entry name" value="Npl4_Ub-like_dom"/>
</dbReference>
<feature type="domain" description="RanBP2-type" evidence="10">
    <location>
        <begin position="574"/>
        <end position="603"/>
    </location>
</feature>
<dbReference type="InterPro" id="IPR007717">
    <property type="entry name" value="NPL4_C"/>
</dbReference>
<dbReference type="Pfam" id="PF05021">
    <property type="entry name" value="NPL4"/>
    <property type="match status" value="1"/>
</dbReference>
<protein>
    <recommendedName>
        <fullName evidence="4">Nuclear protein localization protein 4</fullName>
    </recommendedName>
</protein>
<dbReference type="AlphaFoldDB" id="A0AAD5TEP0"/>
<organism evidence="12 13">
    <name type="scientific">Geranomyces variabilis</name>
    <dbReference type="NCBI Taxonomy" id="109894"/>
    <lineage>
        <taxon>Eukaryota</taxon>
        <taxon>Fungi</taxon>
        <taxon>Fungi incertae sedis</taxon>
        <taxon>Chytridiomycota</taxon>
        <taxon>Chytridiomycota incertae sedis</taxon>
        <taxon>Chytridiomycetes</taxon>
        <taxon>Spizellomycetales</taxon>
        <taxon>Powellomycetaceae</taxon>
        <taxon>Geranomyces</taxon>
    </lineage>
</organism>
<feature type="domain" description="MPN" evidence="11">
    <location>
        <begin position="220"/>
        <end position="358"/>
    </location>
</feature>
<dbReference type="CDD" id="cd08061">
    <property type="entry name" value="MPN_NPL4"/>
    <property type="match status" value="1"/>
</dbReference>
<dbReference type="Pfam" id="PF11543">
    <property type="entry name" value="UN_NPL4"/>
    <property type="match status" value="1"/>
</dbReference>
<keyword evidence="6 9" id="KW-0863">Zinc-finger</keyword>
<dbReference type="InterPro" id="IPR007716">
    <property type="entry name" value="NPL4_Zn-bd_put"/>
</dbReference>
<dbReference type="InterPro" id="IPR001876">
    <property type="entry name" value="Znf_RanBP2"/>
</dbReference>
<keyword evidence="13" id="KW-1185">Reference proteome</keyword>
<dbReference type="PANTHER" id="PTHR12710:SF0">
    <property type="entry name" value="NUCLEAR PROTEIN LOCALIZATION PROTEIN 4 HOMOLOG"/>
    <property type="match status" value="1"/>
</dbReference>
<evidence type="ECO:0000256" key="8">
    <source>
        <dbReference type="ARBA" id="ARBA00024703"/>
    </source>
</evidence>
<gene>
    <name evidence="12" type="primary">NPL4</name>
    <name evidence="12" type="ORF">HDU87_008846</name>
</gene>
<evidence type="ECO:0000256" key="9">
    <source>
        <dbReference type="PROSITE-ProRule" id="PRU00322"/>
    </source>
</evidence>
<dbReference type="SUPFAM" id="SSF54236">
    <property type="entry name" value="Ubiquitin-like"/>
    <property type="match status" value="1"/>
</dbReference>
<dbReference type="PROSITE" id="PS50249">
    <property type="entry name" value="MPN"/>
    <property type="match status" value="1"/>
</dbReference>
<dbReference type="GO" id="GO:0006511">
    <property type="term" value="P:ubiquitin-dependent protein catabolic process"/>
    <property type="evidence" value="ECO:0007669"/>
    <property type="project" value="InterPro"/>
</dbReference>
<dbReference type="EMBL" id="JADGJQ010000099">
    <property type="protein sequence ID" value="KAJ3170071.1"/>
    <property type="molecule type" value="Genomic_DNA"/>
</dbReference>
<comment type="similarity">
    <text evidence="3">Belongs to the NPL4 family.</text>
</comment>
<accession>A0AAD5TEP0</accession>
<dbReference type="GO" id="GO:0031965">
    <property type="term" value="C:nuclear membrane"/>
    <property type="evidence" value="ECO:0007669"/>
    <property type="project" value="UniProtKB-SubCell"/>
</dbReference>
<evidence type="ECO:0000259" key="11">
    <source>
        <dbReference type="PROSITE" id="PS50249"/>
    </source>
</evidence>
<evidence type="ECO:0000256" key="3">
    <source>
        <dbReference type="ARBA" id="ARBA00011025"/>
    </source>
</evidence>
<dbReference type="InterPro" id="IPR037518">
    <property type="entry name" value="MPN"/>
</dbReference>
<dbReference type="PROSITE" id="PS50199">
    <property type="entry name" value="ZF_RANBP2_2"/>
    <property type="match status" value="1"/>
</dbReference>
<evidence type="ECO:0000256" key="2">
    <source>
        <dbReference type="ARBA" id="ARBA00004556"/>
    </source>
</evidence>
<keyword evidence="5" id="KW-0479">Metal-binding</keyword>
<dbReference type="GO" id="GO:0031625">
    <property type="term" value="F:ubiquitin protein ligase binding"/>
    <property type="evidence" value="ECO:0007669"/>
    <property type="project" value="TreeGrafter"/>
</dbReference>
<evidence type="ECO:0000256" key="7">
    <source>
        <dbReference type="ARBA" id="ARBA00022833"/>
    </source>
</evidence>
<dbReference type="GO" id="GO:0008270">
    <property type="term" value="F:zinc ion binding"/>
    <property type="evidence" value="ECO:0007669"/>
    <property type="project" value="UniProtKB-KW"/>
</dbReference>
<dbReference type="Pfam" id="PF05020">
    <property type="entry name" value="zf-NPL4"/>
    <property type="match status" value="1"/>
</dbReference>
<dbReference type="Proteomes" id="UP001212152">
    <property type="component" value="Unassembled WGS sequence"/>
</dbReference>
<dbReference type="Gene3D" id="3.10.20.90">
    <property type="entry name" value="Phosphatidylinositol 3-kinase Catalytic Subunit, Chain A, domain 1"/>
    <property type="match status" value="1"/>
</dbReference>
<dbReference type="SMART" id="SM00547">
    <property type="entry name" value="ZnF_RBZ"/>
    <property type="match status" value="1"/>
</dbReference>
<evidence type="ECO:0000256" key="5">
    <source>
        <dbReference type="ARBA" id="ARBA00022723"/>
    </source>
</evidence>
<comment type="subcellular location">
    <subcellularLocation>
        <location evidence="2">Cytoplasm</location>
        <location evidence="2">Perinuclear region</location>
    </subcellularLocation>
    <subcellularLocation>
        <location evidence="1">Nucleus membrane</location>
        <topology evidence="1">Peripheral membrane protein</topology>
        <orientation evidence="1">Cytoplasmic side</orientation>
    </subcellularLocation>
</comment>
<evidence type="ECO:0000313" key="13">
    <source>
        <dbReference type="Proteomes" id="UP001212152"/>
    </source>
</evidence>
<dbReference type="InterPro" id="IPR016563">
    <property type="entry name" value="Npl4"/>
</dbReference>
<dbReference type="PIRSF" id="PIRSF010052">
    <property type="entry name" value="Polyub_prc_Npl4"/>
    <property type="match status" value="1"/>
</dbReference>
<evidence type="ECO:0000256" key="1">
    <source>
        <dbReference type="ARBA" id="ARBA00004335"/>
    </source>
</evidence>
<dbReference type="InterPro" id="IPR036443">
    <property type="entry name" value="Znf_RanBP2_sf"/>
</dbReference>
<evidence type="ECO:0000256" key="6">
    <source>
        <dbReference type="ARBA" id="ARBA00022771"/>
    </source>
</evidence>
<comment type="caution">
    <text evidence="12">The sequence shown here is derived from an EMBL/GenBank/DDBJ whole genome shotgun (WGS) entry which is preliminary data.</text>
</comment>